<evidence type="ECO:0000313" key="9">
    <source>
        <dbReference type="Proteomes" id="UP000683360"/>
    </source>
</evidence>
<keyword evidence="5" id="KW-0804">Transcription</keyword>
<keyword evidence="6" id="KW-0539">Nucleus</keyword>
<evidence type="ECO:0000256" key="5">
    <source>
        <dbReference type="ARBA" id="ARBA00023163"/>
    </source>
</evidence>
<organism evidence="8 9">
    <name type="scientific">Mytilus edulis</name>
    <name type="common">Blue mussel</name>
    <dbReference type="NCBI Taxonomy" id="6550"/>
    <lineage>
        <taxon>Eukaryota</taxon>
        <taxon>Metazoa</taxon>
        <taxon>Spiralia</taxon>
        <taxon>Lophotrochozoa</taxon>
        <taxon>Mollusca</taxon>
        <taxon>Bivalvia</taxon>
        <taxon>Autobranchia</taxon>
        <taxon>Pteriomorphia</taxon>
        <taxon>Mytilida</taxon>
        <taxon>Mytiloidea</taxon>
        <taxon>Mytilidae</taxon>
        <taxon>Mytilinae</taxon>
        <taxon>Mytilus</taxon>
    </lineage>
</organism>
<feature type="compositionally biased region" description="Gly residues" evidence="7">
    <location>
        <begin position="127"/>
        <end position="145"/>
    </location>
</feature>
<keyword evidence="4" id="KW-0805">Transcription regulation</keyword>
<dbReference type="Proteomes" id="UP000683360">
    <property type="component" value="Unassembled WGS sequence"/>
</dbReference>
<dbReference type="OrthoDB" id="42462at2759"/>
<keyword evidence="3" id="KW-0677">Repeat</keyword>
<dbReference type="GO" id="GO:0000380">
    <property type="term" value="P:alternative mRNA splicing, via spliceosome"/>
    <property type="evidence" value="ECO:0007669"/>
    <property type="project" value="TreeGrafter"/>
</dbReference>
<comment type="caution">
    <text evidence="8">The sequence shown here is derived from an EMBL/GenBank/DDBJ whole genome shotgun (WGS) entry which is preliminary data.</text>
</comment>
<dbReference type="GO" id="GO:0016604">
    <property type="term" value="C:nuclear body"/>
    <property type="evidence" value="ECO:0007669"/>
    <property type="project" value="TreeGrafter"/>
</dbReference>
<evidence type="ECO:0000256" key="2">
    <source>
        <dbReference type="ARBA" id="ARBA00022553"/>
    </source>
</evidence>
<evidence type="ECO:0000313" key="8">
    <source>
        <dbReference type="EMBL" id="CAG2241830.1"/>
    </source>
</evidence>
<dbReference type="GO" id="GO:0043021">
    <property type="term" value="F:ribonucleoprotein complex binding"/>
    <property type="evidence" value="ECO:0007669"/>
    <property type="project" value="TreeGrafter"/>
</dbReference>
<keyword evidence="2" id="KW-0597">Phosphoprotein</keyword>
<comment type="subcellular location">
    <subcellularLocation>
        <location evidence="1">Nucleus</location>
    </subcellularLocation>
</comment>
<dbReference type="EMBL" id="CAJPWZ010002599">
    <property type="protein sequence ID" value="CAG2241830.1"/>
    <property type="molecule type" value="Genomic_DNA"/>
</dbReference>
<gene>
    <name evidence="8" type="ORF">MEDL_54032</name>
</gene>
<dbReference type="AlphaFoldDB" id="A0A8S3UCZ0"/>
<evidence type="ECO:0000256" key="7">
    <source>
        <dbReference type="SAM" id="MobiDB-lite"/>
    </source>
</evidence>
<dbReference type="PANTHER" id="PTHR21737">
    <property type="entry name" value="POLYGLUTAMINE BINDING PROTEIN 1/MARVEL MEMBRANE-ASSOCIATING DOMAIN CONTAINING 3"/>
    <property type="match status" value="1"/>
</dbReference>
<feature type="compositionally biased region" description="Polar residues" evidence="7">
    <location>
        <begin position="166"/>
        <end position="175"/>
    </location>
</feature>
<evidence type="ECO:0000256" key="1">
    <source>
        <dbReference type="ARBA" id="ARBA00004123"/>
    </source>
</evidence>
<keyword evidence="9" id="KW-1185">Reference proteome</keyword>
<dbReference type="GO" id="GO:0005737">
    <property type="term" value="C:cytoplasm"/>
    <property type="evidence" value="ECO:0007669"/>
    <property type="project" value="TreeGrafter"/>
</dbReference>
<dbReference type="Gene3D" id="3.40.30.10">
    <property type="entry name" value="Glutaredoxin"/>
    <property type="match status" value="1"/>
</dbReference>
<dbReference type="PANTHER" id="PTHR21737:SF3">
    <property type="entry name" value="POLYGLUTAMINE-BINDING PROTEIN 1"/>
    <property type="match status" value="1"/>
</dbReference>
<reference evidence="8" key="1">
    <citation type="submission" date="2021-03" db="EMBL/GenBank/DDBJ databases">
        <authorList>
            <person name="Bekaert M."/>
        </authorList>
    </citation>
    <scope>NUCLEOTIDE SEQUENCE</scope>
</reference>
<proteinExistence type="predicted"/>
<name>A0A8S3UCZ0_MYTED</name>
<evidence type="ECO:0000256" key="3">
    <source>
        <dbReference type="ARBA" id="ARBA00022737"/>
    </source>
</evidence>
<evidence type="ECO:0000256" key="6">
    <source>
        <dbReference type="ARBA" id="ARBA00023242"/>
    </source>
</evidence>
<protein>
    <submittedName>
        <fullName evidence="8">PQBP1</fullName>
    </submittedName>
</protein>
<feature type="compositionally biased region" description="Basic and acidic residues" evidence="7">
    <location>
        <begin position="108"/>
        <end position="125"/>
    </location>
</feature>
<sequence>MENCHYSRDPLQTIITHFVLNLGTFIAAVAVSYETTPAIISTLVDNSMPNAMKALAQFSVRTFCKHNAAYDEKSAADSLGQDLESLDQWAGEWGSSSSSSDSDSDEEFERKRQRTDTNRQDDKRGGRGGGGGGGRGGAGRGGGGRGGRRNQNKKEELDPMDPASYSEVSRGSWSSGLDRGNEAKTGADTTASGPLFQQRPYPSPALLPTTAYAASSTAEDADARTGTESDVSNCYVHASKYQHE</sequence>
<accession>A0A8S3UCZ0</accession>
<evidence type="ECO:0000256" key="4">
    <source>
        <dbReference type="ARBA" id="ARBA00023015"/>
    </source>
</evidence>
<feature type="region of interest" description="Disordered" evidence="7">
    <location>
        <begin position="90"/>
        <end position="230"/>
    </location>
</feature>